<evidence type="ECO:0000313" key="1">
    <source>
        <dbReference type="EMBL" id="MBY29527.1"/>
    </source>
</evidence>
<dbReference type="EMBL" id="GGMR01016908">
    <property type="protein sequence ID" value="MBY29527.1"/>
    <property type="molecule type" value="Transcribed_RNA"/>
</dbReference>
<reference evidence="1" key="1">
    <citation type="submission" date="2018-04" db="EMBL/GenBank/DDBJ databases">
        <title>Transcriptome of Schizaphis graminum biotype I.</title>
        <authorList>
            <person name="Scully E.D."/>
            <person name="Geib S.M."/>
            <person name="Palmer N.A."/>
            <person name="Koch K."/>
            <person name="Bradshaw J."/>
            <person name="Heng-Moss T."/>
            <person name="Sarath G."/>
        </authorList>
    </citation>
    <scope>NUCLEOTIDE SEQUENCE</scope>
</reference>
<sequence length="115" mass="13311">MSWFPPITESVPGKFSGDMRIGSEELSLLQNCDENIKSFNIVGIVLGVRGIYSPQRTQHIGQSMYNRMIFIMSYIFRICRNNKTCILVYYNNCVKSKLILNIKSKKIKININKKK</sequence>
<protein>
    <submittedName>
        <fullName evidence="1">Uncharacterized protein</fullName>
    </submittedName>
</protein>
<organism evidence="1">
    <name type="scientific">Schizaphis graminum</name>
    <name type="common">Green bug aphid</name>
    <dbReference type="NCBI Taxonomy" id="13262"/>
    <lineage>
        <taxon>Eukaryota</taxon>
        <taxon>Metazoa</taxon>
        <taxon>Ecdysozoa</taxon>
        <taxon>Arthropoda</taxon>
        <taxon>Hexapoda</taxon>
        <taxon>Insecta</taxon>
        <taxon>Pterygota</taxon>
        <taxon>Neoptera</taxon>
        <taxon>Paraneoptera</taxon>
        <taxon>Hemiptera</taxon>
        <taxon>Sternorrhyncha</taxon>
        <taxon>Aphidomorpha</taxon>
        <taxon>Aphidoidea</taxon>
        <taxon>Aphididae</taxon>
        <taxon>Aphidini</taxon>
        <taxon>Schizaphis</taxon>
    </lineage>
</organism>
<gene>
    <name evidence="1" type="ORF">g.59403</name>
</gene>
<dbReference type="AlphaFoldDB" id="A0A2S2PJE7"/>
<name>A0A2S2PJE7_SCHGA</name>
<proteinExistence type="predicted"/>
<accession>A0A2S2PJE7</accession>